<dbReference type="Gene3D" id="3.90.226.10">
    <property type="entry name" value="2-enoyl-CoA Hydratase, Chain A, domain 1"/>
    <property type="match status" value="2"/>
</dbReference>
<comment type="pathway">
    <text evidence="2">Metabolic intermediate metabolism; propanoyl-CoA degradation; succinyl-CoA from propanoyl-CoA: step 1/3.</text>
</comment>
<comment type="catalytic activity">
    <reaction evidence="9">
        <text>butanoyl-CoA + hydrogencarbonate + ATP = (2S)-ethylmalonyl-CoA + ADP + phosphate + H(+)</text>
        <dbReference type="Rhea" id="RHEA:59520"/>
        <dbReference type="ChEBI" id="CHEBI:15378"/>
        <dbReference type="ChEBI" id="CHEBI:17544"/>
        <dbReference type="ChEBI" id="CHEBI:30616"/>
        <dbReference type="ChEBI" id="CHEBI:43474"/>
        <dbReference type="ChEBI" id="CHEBI:57371"/>
        <dbReference type="ChEBI" id="CHEBI:60909"/>
        <dbReference type="ChEBI" id="CHEBI:456216"/>
    </reaction>
    <physiologicalReaction direction="left-to-right" evidence="9">
        <dbReference type="Rhea" id="RHEA:59521"/>
    </physiologicalReaction>
</comment>
<evidence type="ECO:0000256" key="9">
    <source>
        <dbReference type="ARBA" id="ARBA00048208"/>
    </source>
</evidence>
<keyword evidence="16" id="KW-1185">Reference proteome</keyword>
<evidence type="ECO:0000256" key="1">
    <source>
        <dbReference type="ARBA" id="ARBA00004141"/>
    </source>
</evidence>
<evidence type="ECO:0000256" key="4">
    <source>
        <dbReference type="ARBA" id="ARBA00011842"/>
    </source>
</evidence>
<comment type="subunit">
    <text evidence="4">Acetyl-CoA carboxylase is a heterohexamer composed of biotin carboxyl carrier protein, biotin carboxylase and 2 subunits each of ACCase subunit alpha and ACCase plastid-coded subunit beta (accD).</text>
</comment>
<dbReference type="PROSITE" id="PS50989">
    <property type="entry name" value="COA_CT_CTER"/>
    <property type="match status" value="1"/>
</dbReference>
<organism evidence="15 16">
    <name type="scientific">Taenia crassiceps</name>
    <dbReference type="NCBI Taxonomy" id="6207"/>
    <lineage>
        <taxon>Eukaryota</taxon>
        <taxon>Metazoa</taxon>
        <taxon>Spiralia</taxon>
        <taxon>Lophotrochozoa</taxon>
        <taxon>Platyhelminthes</taxon>
        <taxon>Cestoda</taxon>
        <taxon>Eucestoda</taxon>
        <taxon>Cyclophyllidea</taxon>
        <taxon>Taeniidae</taxon>
        <taxon>Taenia</taxon>
    </lineage>
</organism>
<dbReference type="PROSITE" id="PS50980">
    <property type="entry name" value="COA_CT_NTER"/>
    <property type="match status" value="1"/>
</dbReference>
<evidence type="ECO:0000256" key="5">
    <source>
        <dbReference type="ARBA" id="ARBA00022692"/>
    </source>
</evidence>
<feature type="transmembrane region" description="Helical" evidence="11">
    <location>
        <begin position="868"/>
        <end position="887"/>
    </location>
</feature>
<comment type="catalytic activity">
    <reaction evidence="10">
        <text>propanoyl-CoA + hydrogencarbonate + ATP = (S)-methylmalonyl-CoA + ADP + phosphate + H(+)</text>
        <dbReference type="Rhea" id="RHEA:23720"/>
        <dbReference type="ChEBI" id="CHEBI:15378"/>
        <dbReference type="ChEBI" id="CHEBI:17544"/>
        <dbReference type="ChEBI" id="CHEBI:30616"/>
        <dbReference type="ChEBI" id="CHEBI:43474"/>
        <dbReference type="ChEBI" id="CHEBI:57327"/>
        <dbReference type="ChEBI" id="CHEBI:57392"/>
        <dbReference type="ChEBI" id="CHEBI:456216"/>
        <dbReference type="EC" id="6.4.1.3"/>
    </reaction>
    <physiologicalReaction direction="left-to-right" evidence="10">
        <dbReference type="Rhea" id="RHEA:23721"/>
    </physiologicalReaction>
</comment>
<evidence type="ECO:0000259" key="14">
    <source>
        <dbReference type="PROSITE" id="PS50989"/>
    </source>
</evidence>
<dbReference type="InterPro" id="IPR018629">
    <property type="entry name" value="XK-rel"/>
</dbReference>
<dbReference type="Pfam" id="PF09815">
    <property type="entry name" value="XK-related"/>
    <property type="match status" value="1"/>
</dbReference>
<feature type="compositionally biased region" description="Acidic residues" evidence="12">
    <location>
        <begin position="578"/>
        <end position="592"/>
    </location>
</feature>
<keyword evidence="6 11" id="KW-1133">Transmembrane helix</keyword>
<evidence type="ECO:0000256" key="8">
    <source>
        <dbReference type="ARBA" id="ARBA00038567"/>
    </source>
</evidence>
<dbReference type="InterPro" id="IPR034733">
    <property type="entry name" value="AcCoA_carboxyl_beta"/>
</dbReference>
<dbReference type="InterPro" id="IPR000438">
    <property type="entry name" value="Acetyl_CoA_COase_Trfase_b_su"/>
</dbReference>
<dbReference type="PANTHER" id="PTHR43842">
    <property type="entry name" value="PROPIONYL-COA CARBOXYLASE BETA CHAIN"/>
    <property type="match status" value="1"/>
</dbReference>
<keyword evidence="7 11" id="KW-0472">Membrane</keyword>
<accession>A0ABR4QCU9</accession>
<dbReference type="SUPFAM" id="SSF52096">
    <property type="entry name" value="ClpP/crotonase"/>
    <property type="match status" value="2"/>
</dbReference>
<feature type="transmembrane region" description="Helical" evidence="11">
    <location>
        <begin position="805"/>
        <end position="826"/>
    </location>
</feature>
<comment type="caution">
    <text evidence="15">The sequence shown here is derived from an EMBL/GenBank/DDBJ whole genome shotgun (WGS) entry which is preliminary data.</text>
</comment>
<feature type="transmembrane region" description="Helical" evidence="11">
    <location>
        <begin position="633"/>
        <end position="658"/>
    </location>
</feature>
<evidence type="ECO:0000256" key="10">
    <source>
        <dbReference type="ARBA" id="ARBA00049495"/>
    </source>
</evidence>
<feature type="transmembrane region" description="Helical" evidence="11">
    <location>
        <begin position="608"/>
        <end position="626"/>
    </location>
</feature>
<evidence type="ECO:0000256" key="2">
    <source>
        <dbReference type="ARBA" id="ARBA00005060"/>
    </source>
</evidence>
<proteinExistence type="inferred from homology"/>
<dbReference type="Pfam" id="PF01039">
    <property type="entry name" value="Carboxyl_trans"/>
    <property type="match status" value="1"/>
</dbReference>
<feature type="transmembrane region" description="Helical" evidence="11">
    <location>
        <begin position="761"/>
        <end position="785"/>
    </location>
</feature>
<feature type="domain" description="CoA carboxyltransferase C-terminal" evidence="14">
    <location>
        <begin position="288"/>
        <end position="525"/>
    </location>
</feature>
<evidence type="ECO:0000256" key="7">
    <source>
        <dbReference type="ARBA" id="ARBA00023136"/>
    </source>
</evidence>
<dbReference type="InterPro" id="IPR051047">
    <property type="entry name" value="AccD/PCCB"/>
</dbReference>
<evidence type="ECO:0000256" key="6">
    <source>
        <dbReference type="ARBA" id="ARBA00022989"/>
    </source>
</evidence>
<feature type="transmembrane region" description="Helical" evidence="11">
    <location>
        <begin position="899"/>
        <end position="920"/>
    </location>
</feature>
<evidence type="ECO:0000256" key="11">
    <source>
        <dbReference type="RuleBase" id="RU910716"/>
    </source>
</evidence>
<feature type="transmembrane region" description="Helical" evidence="11">
    <location>
        <begin position="838"/>
        <end position="856"/>
    </location>
</feature>
<feature type="domain" description="CoA carboxyltransferase N-terminal" evidence="13">
    <location>
        <begin position="28"/>
        <end position="284"/>
    </location>
</feature>
<gene>
    <name evidence="15" type="ORF">TcWFU_001832</name>
</gene>
<dbReference type="PRINTS" id="PR01070">
    <property type="entry name" value="ACCCTRFRASEB"/>
</dbReference>
<dbReference type="EMBL" id="JAKROA010000004">
    <property type="protein sequence ID" value="KAL5107400.1"/>
    <property type="molecule type" value="Genomic_DNA"/>
</dbReference>
<dbReference type="InterPro" id="IPR011762">
    <property type="entry name" value="COA_CT_N"/>
</dbReference>
<reference evidence="15 16" key="1">
    <citation type="journal article" date="2022" name="Front. Cell. Infect. Microbiol.">
        <title>The Genomes of Two Strains of Taenia crassiceps the Animal Model for the Study of Human Cysticercosis.</title>
        <authorList>
            <person name="Bobes R.J."/>
            <person name="Estrada K."/>
            <person name="Rios-Valencia D.G."/>
            <person name="Calderon-Gallegos A."/>
            <person name="de la Torre P."/>
            <person name="Carrero J.C."/>
            <person name="Sanchez-Flores A."/>
            <person name="Laclette J.P."/>
        </authorList>
    </citation>
    <scope>NUCLEOTIDE SEQUENCE [LARGE SCALE GENOMIC DNA]</scope>
    <source>
        <strain evidence="15">WFUcys</strain>
    </source>
</reference>
<evidence type="ECO:0000313" key="15">
    <source>
        <dbReference type="EMBL" id="KAL5107400.1"/>
    </source>
</evidence>
<comment type="subcellular location">
    <subcellularLocation>
        <location evidence="1 11">Membrane</location>
        <topology evidence="1 11">Multi-pass membrane protein</topology>
    </subcellularLocation>
</comment>
<evidence type="ECO:0000256" key="12">
    <source>
        <dbReference type="SAM" id="MobiDB-lite"/>
    </source>
</evidence>
<feature type="transmembrane region" description="Helical" evidence="11">
    <location>
        <begin position="932"/>
        <end position="954"/>
    </location>
</feature>
<protein>
    <recommendedName>
        <fullName evidence="11">XK-related protein</fullName>
    </recommendedName>
</protein>
<evidence type="ECO:0000256" key="3">
    <source>
        <dbReference type="ARBA" id="ARBA00008789"/>
    </source>
</evidence>
<sequence>MLSRSWRGKILLAGEVIRRAAVSGWGRSLEIREEVKKKRERILLGGGQKRIDAQHNRGKLTARERLDILLDDDSFTEYDAFMEHNCTNFGMEKNKIPCDSVVTGHGTINGRRVFVYSQDFTVYGGSLGMVHSQKICKIMEQAMLIGAPIIGLNDSGGARIQEGVDSLAGFSEIFQRNVDASGVVPQISLIMGPCAGGAVYSPALTDFIFMVRDTSHLFITGPEVVKQVTNEIVTQEELGGTEIHTTASGVAHRAFDNDVDALLSLREFLTFLPASNREAPPCRECHDPVDRLVPFLDYVIPENPSTSYDMREVIHAIVDESDFFELMPTFAPNLLTGFARLGGRPVGIVANQPTVAAGCVDINAAVKGARFVRFCDAFGFPLVNLVDVPGFLPGVGQEAGGIIRHGAKLIFAYCEASVPKVTVITRKAYGGAYCVMSSKHLRGDLNYAWPSAEIAVMGAKGAVPIVFRDKLSAVESTAALEAAYERAFASPFPAVARGYLDDIIEPRTTRARLCADLDLLKSLPSPFFVQPFSLLAAALPFLLTQIQSCDVSEKMHCPGSFEAKQPRPALWPRSLTPDGEDNVSEEEREEEEEGDHEHLRLYLLSHRFYWQCGLLLFLASITTYLADMGRFHLAAMTLSVVVLPSLAMTSFSLTWYVLDKRAGMEPKRGVCGWTWRLLLHALQMAPIVRQIDALIYGFRGLNFDKFSLYEVAQFTQLRLYELADSAMLQVLGGFMESAPQLILQLYVLLTNSPDDYPSNLLILQYASCGTSLFALAHCLTAYQIALHNSNTTFSSTFHWRDLPAASIFFAWKVFILASRLLSLALLAACMRRHPHQPWIFCGCLFLHWFLSLIVLIHENLISCSPLEVIFVAAIAAVHCFDVALLNIRRRHRSRTVGMVYTIWYAVFFVENVAAVTMWILTDGQKGLLRALSAVSVVVVTFALGIIFMIAYYGLAYPKTVKRSRDLY</sequence>
<dbReference type="InterPro" id="IPR029045">
    <property type="entry name" value="ClpP/crotonase-like_dom_sf"/>
</dbReference>
<name>A0ABR4QCU9_9CEST</name>
<evidence type="ECO:0000313" key="16">
    <source>
        <dbReference type="Proteomes" id="UP001651158"/>
    </source>
</evidence>
<comment type="similarity">
    <text evidence="3 11">Belongs to the XK family.</text>
</comment>
<dbReference type="Proteomes" id="UP001651158">
    <property type="component" value="Unassembled WGS sequence"/>
</dbReference>
<dbReference type="PANTHER" id="PTHR43842:SF2">
    <property type="entry name" value="PROPIONYL-COA CARBOXYLASE BETA CHAIN, MITOCHONDRIAL"/>
    <property type="match status" value="1"/>
</dbReference>
<comment type="subunit">
    <text evidence="8">The holoenzyme is a dodecamer composed of 6 PCCA/alpha subunits and 6 PCCB/beta subunits.</text>
</comment>
<feature type="region of interest" description="Disordered" evidence="12">
    <location>
        <begin position="567"/>
        <end position="592"/>
    </location>
</feature>
<keyword evidence="5 11" id="KW-0812">Transmembrane</keyword>
<dbReference type="InterPro" id="IPR011763">
    <property type="entry name" value="COA_CT_C"/>
</dbReference>
<evidence type="ECO:0000259" key="13">
    <source>
        <dbReference type="PROSITE" id="PS50980"/>
    </source>
</evidence>